<dbReference type="InterPro" id="IPR011598">
    <property type="entry name" value="bHLH_dom"/>
</dbReference>
<evidence type="ECO:0000256" key="4">
    <source>
        <dbReference type="ARBA" id="ARBA00023242"/>
    </source>
</evidence>
<evidence type="ECO:0000256" key="3">
    <source>
        <dbReference type="ARBA" id="ARBA00023125"/>
    </source>
</evidence>
<keyword evidence="2" id="KW-0524">Neurogenesis</keyword>
<evidence type="ECO:0000256" key="1">
    <source>
        <dbReference type="ARBA" id="ARBA00004123"/>
    </source>
</evidence>
<name>A0AAV4J655_9GAST</name>
<dbReference type="PANTHER" id="PTHR23349:SF108">
    <property type="entry name" value="BHLH DOMAIN-CONTAINING PROTEIN"/>
    <property type="match status" value="1"/>
</dbReference>
<dbReference type="EMBL" id="BMAT01009971">
    <property type="protein sequence ID" value="GFS17330.1"/>
    <property type="molecule type" value="Genomic_DNA"/>
</dbReference>
<dbReference type="PROSITE" id="PS50888">
    <property type="entry name" value="BHLH"/>
    <property type="match status" value="1"/>
</dbReference>
<protein>
    <submittedName>
        <fullName evidence="7">Achaete-scute-like protein</fullName>
    </submittedName>
</protein>
<reference evidence="7 8" key="1">
    <citation type="journal article" date="2021" name="Elife">
        <title>Chloroplast acquisition without the gene transfer in kleptoplastic sea slugs, Plakobranchus ocellatus.</title>
        <authorList>
            <person name="Maeda T."/>
            <person name="Takahashi S."/>
            <person name="Yoshida T."/>
            <person name="Shimamura S."/>
            <person name="Takaki Y."/>
            <person name="Nagai Y."/>
            <person name="Toyoda A."/>
            <person name="Suzuki Y."/>
            <person name="Arimoto A."/>
            <person name="Ishii H."/>
            <person name="Satoh N."/>
            <person name="Nishiyama T."/>
            <person name="Hasebe M."/>
            <person name="Maruyama T."/>
            <person name="Minagawa J."/>
            <person name="Obokata J."/>
            <person name="Shigenobu S."/>
        </authorList>
    </citation>
    <scope>NUCLEOTIDE SEQUENCE [LARGE SCALE GENOMIC DNA]</scope>
</reference>
<comment type="caution">
    <text evidence="7">The sequence shown here is derived from an EMBL/GenBank/DDBJ whole genome shotgun (WGS) entry which is preliminary data.</text>
</comment>
<evidence type="ECO:0000313" key="7">
    <source>
        <dbReference type="EMBL" id="GFS17330.1"/>
    </source>
</evidence>
<feature type="region of interest" description="Disordered" evidence="5">
    <location>
        <begin position="146"/>
        <end position="180"/>
    </location>
</feature>
<dbReference type="Gene3D" id="4.10.280.10">
    <property type="entry name" value="Helix-loop-helix DNA-binding domain"/>
    <property type="match status" value="1"/>
</dbReference>
<keyword evidence="8" id="KW-1185">Reference proteome</keyword>
<dbReference type="CDD" id="cd11418">
    <property type="entry name" value="bHLH_TS_ASCL"/>
    <property type="match status" value="1"/>
</dbReference>
<dbReference type="SMART" id="SM00353">
    <property type="entry name" value="HLH"/>
    <property type="match status" value="1"/>
</dbReference>
<evidence type="ECO:0000259" key="6">
    <source>
        <dbReference type="PROSITE" id="PS50888"/>
    </source>
</evidence>
<dbReference type="InterPro" id="IPR036638">
    <property type="entry name" value="HLH_DNA-bd_sf"/>
</dbReference>
<dbReference type="AlphaFoldDB" id="A0AAV4J655"/>
<dbReference type="Proteomes" id="UP000762676">
    <property type="component" value="Unassembled WGS sequence"/>
</dbReference>
<dbReference type="PANTHER" id="PTHR23349">
    <property type="entry name" value="BASIC HELIX-LOOP-HELIX TRANSCRIPTION FACTOR, TWIST"/>
    <property type="match status" value="1"/>
</dbReference>
<feature type="compositionally biased region" description="Low complexity" evidence="5">
    <location>
        <begin position="1"/>
        <end position="50"/>
    </location>
</feature>
<accession>A0AAV4J655</accession>
<dbReference type="GO" id="GO:0046983">
    <property type="term" value="F:protein dimerization activity"/>
    <property type="evidence" value="ECO:0007669"/>
    <property type="project" value="InterPro"/>
</dbReference>
<dbReference type="InterPro" id="IPR050283">
    <property type="entry name" value="E-box_TF_Regulators"/>
</dbReference>
<dbReference type="GO" id="GO:0000977">
    <property type="term" value="F:RNA polymerase II transcription regulatory region sequence-specific DNA binding"/>
    <property type="evidence" value="ECO:0007669"/>
    <property type="project" value="TreeGrafter"/>
</dbReference>
<proteinExistence type="predicted"/>
<dbReference type="GO" id="GO:0007399">
    <property type="term" value="P:nervous system development"/>
    <property type="evidence" value="ECO:0007669"/>
    <property type="project" value="UniProtKB-KW"/>
</dbReference>
<dbReference type="GO" id="GO:0005634">
    <property type="term" value="C:nucleus"/>
    <property type="evidence" value="ECO:0007669"/>
    <property type="project" value="UniProtKB-SubCell"/>
</dbReference>
<sequence length="180" mass="19815">MTLSSANQPSSFSSPLPQSPTSSFSSSSMSTSSSLSLSPLSSSSSDTPSPAEAKRSTGKFSSAAQTTKLATKRNLYKHVPHCLKPAHLVAKRNARERTRVQAVNSAFGKLRKHVPYETKHKRLSKVKTLRLAIEYIHHLQEMLHNHDRQTTVRSSAYTGRRPFHSRPHRPSLGSDSLPGT</sequence>
<dbReference type="FunFam" id="4.10.280.10:FF:000029">
    <property type="entry name" value="Achaete-scute family bHLH transcription factor 1"/>
    <property type="match status" value="1"/>
</dbReference>
<comment type="subcellular location">
    <subcellularLocation>
        <location evidence="1">Nucleus</location>
    </subcellularLocation>
</comment>
<evidence type="ECO:0000256" key="5">
    <source>
        <dbReference type="SAM" id="MobiDB-lite"/>
    </source>
</evidence>
<evidence type="ECO:0000256" key="2">
    <source>
        <dbReference type="ARBA" id="ARBA00022902"/>
    </source>
</evidence>
<dbReference type="SUPFAM" id="SSF47459">
    <property type="entry name" value="HLH, helix-loop-helix DNA-binding domain"/>
    <property type="match status" value="1"/>
</dbReference>
<gene>
    <name evidence="7" type="ORF">ElyMa_004978900</name>
</gene>
<organism evidence="7 8">
    <name type="scientific">Elysia marginata</name>
    <dbReference type="NCBI Taxonomy" id="1093978"/>
    <lineage>
        <taxon>Eukaryota</taxon>
        <taxon>Metazoa</taxon>
        <taxon>Spiralia</taxon>
        <taxon>Lophotrochozoa</taxon>
        <taxon>Mollusca</taxon>
        <taxon>Gastropoda</taxon>
        <taxon>Heterobranchia</taxon>
        <taxon>Euthyneura</taxon>
        <taxon>Panpulmonata</taxon>
        <taxon>Sacoglossa</taxon>
        <taxon>Placobranchoidea</taxon>
        <taxon>Plakobranchidae</taxon>
        <taxon>Elysia</taxon>
    </lineage>
</organism>
<feature type="domain" description="BHLH" evidence="6">
    <location>
        <begin position="87"/>
        <end position="139"/>
    </location>
</feature>
<feature type="region of interest" description="Disordered" evidence="5">
    <location>
        <begin position="1"/>
        <end position="65"/>
    </location>
</feature>
<dbReference type="Pfam" id="PF00010">
    <property type="entry name" value="HLH"/>
    <property type="match status" value="1"/>
</dbReference>
<evidence type="ECO:0000313" key="8">
    <source>
        <dbReference type="Proteomes" id="UP000762676"/>
    </source>
</evidence>
<dbReference type="GO" id="GO:0000981">
    <property type="term" value="F:DNA-binding transcription factor activity, RNA polymerase II-specific"/>
    <property type="evidence" value="ECO:0007669"/>
    <property type="project" value="TreeGrafter"/>
</dbReference>
<keyword evidence="4" id="KW-0539">Nucleus</keyword>
<keyword evidence="3" id="KW-0238">DNA-binding</keyword>